<accession>A0A0A9I1C1</accession>
<reference evidence="2" key="2">
    <citation type="journal article" date="2015" name="Data Brief">
        <title>Shoot transcriptome of the giant reed, Arundo donax.</title>
        <authorList>
            <person name="Barrero R.A."/>
            <person name="Guerrero F.D."/>
            <person name="Moolhuijzen P."/>
            <person name="Goolsby J.A."/>
            <person name="Tidwell J."/>
            <person name="Bellgard S.E."/>
            <person name="Bellgard M.I."/>
        </authorList>
    </citation>
    <scope>NUCLEOTIDE SEQUENCE</scope>
    <source>
        <tissue evidence="2">Shoot tissue taken approximately 20 cm above the soil surface</tissue>
    </source>
</reference>
<feature type="region of interest" description="Disordered" evidence="1">
    <location>
        <begin position="1"/>
        <end position="28"/>
    </location>
</feature>
<dbReference type="EMBL" id="GBRH01158933">
    <property type="protein sequence ID" value="JAE38963.1"/>
    <property type="molecule type" value="Transcribed_RNA"/>
</dbReference>
<name>A0A0A9I1C1_ARUDO</name>
<dbReference type="AlphaFoldDB" id="A0A0A9I1C1"/>
<organism evidence="2">
    <name type="scientific">Arundo donax</name>
    <name type="common">Giant reed</name>
    <name type="synonym">Donax arundinaceus</name>
    <dbReference type="NCBI Taxonomy" id="35708"/>
    <lineage>
        <taxon>Eukaryota</taxon>
        <taxon>Viridiplantae</taxon>
        <taxon>Streptophyta</taxon>
        <taxon>Embryophyta</taxon>
        <taxon>Tracheophyta</taxon>
        <taxon>Spermatophyta</taxon>
        <taxon>Magnoliopsida</taxon>
        <taxon>Liliopsida</taxon>
        <taxon>Poales</taxon>
        <taxon>Poaceae</taxon>
        <taxon>PACMAD clade</taxon>
        <taxon>Arundinoideae</taxon>
        <taxon>Arundineae</taxon>
        <taxon>Arundo</taxon>
    </lineage>
</organism>
<sequence>MLTKQTPSCTHITSRKISPQHESKRGLLTLAPHWGHTWQTAP</sequence>
<reference evidence="2" key="1">
    <citation type="submission" date="2014-09" db="EMBL/GenBank/DDBJ databases">
        <authorList>
            <person name="Magalhaes I.L.F."/>
            <person name="Oliveira U."/>
            <person name="Santos F.R."/>
            <person name="Vidigal T.H.D.A."/>
            <person name="Brescovit A.D."/>
            <person name="Santos A.J."/>
        </authorList>
    </citation>
    <scope>NUCLEOTIDE SEQUENCE</scope>
    <source>
        <tissue evidence="2">Shoot tissue taken approximately 20 cm above the soil surface</tissue>
    </source>
</reference>
<evidence type="ECO:0000313" key="2">
    <source>
        <dbReference type="EMBL" id="JAE38963.1"/>
    </source>
</evidence>
<proteinExistence type="predicted"/>
<protein>
    <submittedName>
        <fullName evidence="2">Uncharacterized protein</fullName>
    </submittedName>
</protein>
<feature type="compositionally biased region" description="Polar residues" evidence="1">
    <location>
        <begin position="1"/>
        <end position="17"/>
    </location>
</feature>
<evidence type="ECO:0000256" key="1">
    <source>
        <dbReference type="SAM" id="MobiDB-lite"/>
    </source>
</evidence>